<dbReference type="OrthoDB" id="9861959at2"/>
<dbReference type="EMBL" id="PISJ01000018">
    <property type="protein sequence ID" value="PKF32206.1"/>
    <property type="molecule type" value="Genomic_DNA"/>
</dbReference>
<evidence type="ECO:0000256" key="1">
    <source>
        <dbReference type="SAM" id="SignalP"/>
    </source>
</evidence>
<organism evidence="3 5">
    <name type="scientific">Acinetobacter proteolyticus</name>
    <dbReference type="NCBI Taxonomy" id="1776741"/>
    <lineage>
        <taxon>Bacteria</taxon>
        <taxon>Pseudomonadati</taxon>
        <taxon>Pseudomonadota</taxon>
        <taxon>Gammaproteobacteria</taxon>
        <taxon>Moraxellales</taxon>
        <taxon>Moraxellaceae</taxon>
        <taxon>Acinetobacter</taxon>
    </lineage>
</organism>
<keyword evidence="1" id="KW-0732">Signal</keyword>
<accession>A0A653K527</accession>
<dbReference type="AlphaFoldDB" id="A0A653K527"/>
<reference evidence="3 5" key="2">
    <citation type="submission" date="2019-10" db="EMBL/GenBank/DDBJ databases">
        <authorList>
            <person name="Karimi E."/>
        </authorList>
    </citation>
    <scope>NUCLEOTIDE SEQUENCE [LARGE SCALE GENOMIC DNA]</scope>
    <source>
        <strain evidence="3">Acinetobacter sp. 8BE</strain>
    </source>
</reference>
<sequence>MFNSKIISLIIFFSCAQTVYATQWIEVPAKENACNIHVFYDQTSAQKNILLEKYDFSEMKACDEIYKGQAYLTYKSKMNCITHEFSPIEQTFYAKDGSHKNYPQRFNSSVQPIPNSTPDRLLTEACRIKKGNTSP</sequence>
<dbReference type="Proteomes" id="UP000430404">
    <property type="component" value="Unassembled WGS sequence"/>
</dbReference>
<dbReference type="EMBL" id="CABWKZ010000018">
    <property type="protein sequence ID" value="VXA55971.1"/>
    <property type="molecule type" value="Genomic_DNA"/>
</dbReference>
<accession>A0A1E7QZB9</accession>
<evidence type="ECO:0000313" key="4">
    <source>
        <dbReference type="Proteomes" id="UP000233553"/>
    </source>
</evidence>
<proteinExistence type="predicted"/>
<evidence type="ECO:0000313" key="2">
    <source>
        <dbReference type="EMBL" id="PKF32206.1"/>
    </source>
</evidence>
<evidence type="ECO:0000313" key="5">
    <source>
        <dbReference type="Proteomes" id="UP000430404"/>
    </source>
</evidence>
<protein>
    <submittedName>
        <fullName evidence="3">Uncharacterized protein</fullName>
    </submittedName>
</protein>
<feature type="chain" id="PRO_5036376871" evidence="1">
    <location>
        <begin position="22"/>
        <end position="135"/>
    </location>
</feature>
<gene>
    <name evidence="3" type="ORF">ACI8B_250057</name>
    <name evidence="2" type="ORF">CW311_15445</name>
</gene>
<dbReference type="RefSeq" id="WP_070076509.1">
    <property type="nucleotide sequence ID" value="NZ_CP158965.1"/>
</dbReference>
<reference evidence="2 4" key="1">
    <citation type="submission" date="2017-12" db="EMBL/GenBank/DDBJ databases">
        <title>Draft Genome sequences of multiple microbial strains isolated from spacecraft associated surfaces.</title>
        <authorList>
            <person name="Seuylemezian A."/>
            <person name="Vaishampayan P."/>
            <person name="Venkateswaran K."/>
        </authorList>
    </citation>
    <scope>NUCLEOTIDE SEQUENCE [LARGE SCALE GENOMIC DNA]</scope>
    <source>
        <strain evidence="2 4">2P01AA</strain>
    </source>
</reference>
<name>A0A653K527_9GAMM</name>
<dbReference type="Proteomes" id="UP000233553">
    <property type="component" value="Unassembled WGS sequence"/>
</dbReference>
<evidence type="ECO:0000313" key="3">
    <source>
        <dbReference type="EMBL" id="VXA55971.1"/>
    </source>
</evidence>
<feature type="signal peptide" evidence="1">
    <location>
        <begin position="1"/>
        <end position="21"/>
    </location>
</feature>